<dbReference type="GO" id="GO:0030254">
    <property type="term" value="P:protein secretion by the type III secretion system"/>
    <property type="evidence" value="ECO:0007669"/>
    <property type="project" value="InterPro"/>
</dbReference>
<evidence type="ECO:0000256" key="2">
    <source>
        <dbReference type="ARBA" id="ARBA00093795"/>
    </source>
</evidence>
<geneLocation type="plasmid" evidence="3">
    <name>pCFSAN012622</name>
</geneLocation>
<reference evidence="3" key="2">
    <citation type="journal article" date="2015" name="Genome Announc.">
        <title>Draft Genome Sequence of Salmonella enterica subsp. enterica Serovar Give, Isolated from an Imported Chili Powder Product.</title>
        <authorList>
            <person name="Wang H."/>
            <person name="Chen Y."/>
            <person name="Ayers S."/>
            <person name="Melka D."/>
            <person name="Laasri A."/>
            <person name="Payne J.S."/>
            <person name="Zheng J."/>
            <person name="Son I."/>
            <person name="Timme R."/>
            <person name="Kastanis G."/>
            <person name="Hammack T.S."/>
            <person name="Strain E."/>
            <person name="Allard M.W."/>
            <person name="Evans P.S."/>
            <person name="Brown E.W."/>
        </authorList>
    </citation>
    <scope>NUCLEOTIDE SEQUENCE</scope>
    <source>
        <plasmid evidence="3">pCFSAN012622</plasmid>
    </source>
</reference>
<sequence>METVSRLSILLNRLSERYRISETTEAVPETLRIEINDIVFSFFYEESRREIYIQADVGEVVPGMTAEALRALLSMNYLWDATNGGVFGICRDSNVVTYHYRISDPLKKSEDYDEYLIDLVDDIAYCVCYARDILYSVLDLPLYFQTPVIT</sequence>
<keyword evidence="3" id="KW-0614">Plasmid</keyword>
<organism evidence="3">
    <name type="scientific">Salmonella enterica subsp. enterica serovar Give</name>
    <dbReference type="NCBI Taxonomy" id="46626"/>
    <lineage>
        <taxon>Bacteria</taxon>
        <taxon>Pseudomonadati</taxon>
        <taxon>Pseudomonadota</taxon>
        <taxon>Gammaproteobacteria</taxon>
        <taxon>Enterobacterales</taxon>
        <taxon>Enterobacteriaceae</taxon>
        <taxon>Salmonella</taxon>
    </lineage>
</organism>
<comment type="similarity">
    <text evidence="1">Belongs to the CesT/SycH chaperone family.</text>
</comment>
<dbReference type="Gene3D" id="3.30.1460.10">
    <property type="match status" value="1"/>
</dbReference>
<dbReference type="RefSeq" id="WP_049828548.1">
    <property type="nucleotide sequence ID" value="NZ_CP075038.1"/>
</dbReference>
<proteinExistence type="inferred from homology"/>
<protein>
    <recommendedName>
        <fullName evidence="2">Tir chaperone</fullName>
    </recommendedName>
</protein>
<dbReference type="SUPFAM" id="SSF69635">
    <property type="entry name" value="Type III secretory system chaperone-like"/>
    <property type="match status" value="1"/>
</dbReference>
<evidence type="ECO:0000313" key="3">
    <source>
        <dbReference type="EMBL" id="QVY01403.1"/>
    </source>
</evidence>
<reference evidence="3" key="3">
    <citation type="submission" date="2021-05" db="EMBL/GenBank/DDBJ databases">
        <title>Whole genome PacBio Sequel sequence of Salmonella enterica subsp. enterica.</title>
        <authorList>
            <person name="Hoffmann M."/>
            <person name="Balkey M."/>
            <person name="Luo Y."/>
        </authorList>
    </citation>
    <scope>NUCLEOTIDE SEQUENCE</scope>
    <source>
        <plasmid evidence="3">pCFSAN012622</plasmid>
    </source>
</reference>
<dbReference type="EMBL" id="CP075038">
    <property type="protein sequence ID" value="QVY01403.1"/>
    <property type="molecule type" value="Genomic_DNA"/>
</dbReference>
<gene>
    <name evidence="3" type="ORF">GJ28_22540</name>
</gene>
<dbReference type="InterPro" id="IPR010261">
    <property type="entry name" value="Tir_chaperone"/>
</dbReference>
<reference evidence="3" key="1">
    <citation type="submission" date="2014-06" db="EMBL/GenBank/DDBJ databases">
        <authorList>
            <person name="Strain E.A."/>
            <person name="Allard M.W."/>
            <person name="Payne J.S."/>
            <person name="Evans P.S."/>
            <person name="Timme R."/>
        </authorList>
    </citation>
    <scope>NUCLEOTIDE SEQUENCE</scope>
    <source>
        <plasmid evidence="3">pCFSAN012622</plasmid>
    </source>
</reference>
<dbReference type="AlphaFoldDB" id="A0A8E7NA09"/>
<accession>A0A8E7NA09</accession>
<name>A0A8E7NA09_SALET</name>
<dbReference type="CDD" id="cd16364">
    <property type="entry name" value="T3SC_I-like"/>
    <property type="match status" value="1"/>
</dbReference>
<evidence type="ECO:0000256" key="1">
    <source>
        <dbReference type="ARBA" id="ARBA00093771"/>
    </source>
</evidence>
<dbReference type="Pfam" id="PF05932">
    <property type="entry name" value="CesT"/>
    <property type="match status" value="1"/>
</dbReference>